<dbReference type="InParanoid" id="A0A165CUI3"/>
<feature type="region of interest" description="Disordered" evidence="5">
    <location>
        <begin position="462"/>
        <end position="492"/>
    </location>
</feature>
<sequence>MPATVNGARWANGERSSDDDEDETEFARPIASAGSFPEIPLLPVWSSKRHTSCGNPSPPSPGMPKMSPWRLRDKLKTTNAALVLCLNVEVDPPDVVKTNPCAVLECWVDPRTMPSSKALEAIGTNLHQQFEALNPRIKYKPYLDPSIEDTRKFCNSLRRMAKDERALFYYNGHGVPKPTPSGELWVFNKNYSQYIPVSLLEIQGWVGSPCIYIWECSAAGNLLDNFIKFAERRDQDAFSQNPPPENYAPFLDSIQLAACKANETLPMCPELPADLFTSCLTSPMEIALRYFALHNQLPSDVTADLVLRVPGDIKDRRTPLGELNWIFIAITDTIAWTTFPRHVFRRLYRQDLLVAALFRNFLLAERVMKSYQCTPHTYPPLPPTNTHPLWASWDLAVDGVIKQLPQLLAEKNQQKPSPLAPPTNTPQPSRSYTYVPSKFFEQNLTAFEVWLTRGGDALTKVGPHSLPPEAADPPEKNRGGLKERAAALKEREDEAKLPPGHGFLVPRKPPAQLPILLQVLLSHTHRLRALILLSQFVDLGPWAVNLALTVGIFPYVQKLLQAPAVELRPVLIFIWTRILAVDKSCQVDLLNSNGYQYFANVLAQVDTPGYLMISNDSEHRAMCCFVLAVLSRDFPQGQDACMRAHVFANCVQRLNEQDYLARHWAALCIALMWDGNDSIRAAGWKQYVHDRLQIMAKDDDSPEVRAAAIFALSTFLGASGSLEEDKRGGGGVGAMPDVIDEEDICRMEVAIAAPVLAAAKSDGSPMVRKEVLVLVSCLVREWRGYFVIAAWIYWEDTRRDNASRNPSLRTPDDLAGRAVAEWLSSLGDEETQEENRLLLASFYSIYVGLLDLSTDPYPEVAALAQTIVDWIMALLLVSPFSRLENSALNVPSSPVLSSAASIPPRSRRNSQTSTHSTLVNQSIASRPAPPKRAETQVSVVSRAASTLRRSGSIAAALSGFAKGYTGLTSSSSSTNGRVSPSPSTSTAVTTTTPKSDKAVPEPHLNHAVYESPYRDEIAGESSRPGSRQGQFHAFDVFEALTLDDIDRLKARRRTRQANARRQHGAAGSQVQWFSGGSSSDSSDGQSSTCYGSQNGIREDILPLKSKFFDWATEYFTEPQMRQQEQEEPGSVLYNQSTWRRQRNEKVQSETLAQAKVASQCPWDRSVASLQAHGHILRLAFHSFDTHLVASNEHDVVSVFDWSKRKLLHSFSLGEPKTANITSLRFINEESGGIIVTASANGNVRLYRNYDPAYTESSVELVSAFVGLDDRLFLKRGAGVVTDWSQQSGTLLCAGDSRSIRVWNADHELSSLVISTNSESPITSLASDPQSSATFVAGFGDGSIRVYDKRQRSDDAVVRTYRDHTHWIQTVRWRRGGDKQLMSAGVDGEIRLWDIRSSTPAVAKWDFLREGLAAFDVHDNADVFAASSALGPHNYKFQTVSVYALPPTGRLLSRTTVQVMSHAPAKPLPSAYILSSTSLAFHPNEMLYGVGGADGTIRIMGCKIDRQVSRPDVLEPVRSLSS</sequence>
<evidence type="ECO:0000313" key="7">
    <source>
        <dbReference type="EMBL" id="KZV83148.1"/>
    </source>
</evidence>
<dbReference type="PROSITE" id="PS00678">
    <property type="entry name" value="WD_REPEATS_1"/>
    <property type="match status" value="1"/>
</dbReference>
<organism evidence="7 8">
    <name type="scientific">Exidia glandulosa HHB12029</name>
    <dbReference type="NCBI Taxonomy" id="1314781"/>
    <lineage>
        <taxon>Eukaryota</taxon>
        <taxon>Fungi</taxon>
        <taxon>Dikarya</taxon>
        <taxon>Basidiomycota</taxon>
        <taxon>Agaricomycotina</taxon>
        <taxon>Agaricomycetes</taxon>
        <taxon>Auriculariales</taxon>
        <taxon>Exidiaceae</taxon>
        <taxon>Exidia</taxon>
    </lineage>
</organism>
<accession>A0A165CUI3</accession>
<dbReference type="InterPro" id="IPR004083">
    <property type="entry name" value="Raptor"/>
</dbReference>
<gene>
    <name evidence="7" type="ORF">EXIGLDRAFT_626071</name>
</gene>
<feature type="compositionally biased region" description="Low complexity" evidence="5">
    <location>
        <begin position="890"/>
        <end position="904"/>
    </location>
</feature>
<dbReference type="GO" id="GO:0010506">
    <property type="term" value="P:regulation of autophagy"/>
    <property type="evidence" value="ECO:0007669"/>
    <property type="project" value="TreeGrafter"/>
</dbReference>
<feature type="region of interest" description="Disordered" evidence="5">
    <location>
        <begin position="1053"/>
        <end position="1093"/>
    </location>
</feature>
<dbReference type="SMART" id="SM00320">
    <property type="entry name" value="WD40"/>
    <property type="match status" value="6"/>
</dbReference>
<dbReference type="InterPro" id="IPR019775">
    <property type="entry name" value="WD40_repeat_CS"/>
</dbReference>
<dbReference type="Pfam" id="PF14538">
    <property type="entry name" value="Raptor_N"/>
    <property type="match status" value="1"/>
</dbReference>
<keyword evidence="3" id="KW-0677">Repeat</keyword>
<feature type="compositionally biased region" description="Polar residues" evidence="5">
    <location>
        <begin position="911"/>
        <end position="924"/>
    </location>
</feature>
<evidence type="ECO:0000256" key="1">
    <source>
        <dbReference type="ARBA" id="ARBA00009257"/>
    </source>
</evidence>
<feature type="region of interest" description="Disordered" evidence="5">
    <location>
        <begin position="890"/>
        <end position="936"/>
    </location>
</feature>
<feature type="region of interest" description="Disordered" evidence="5">
    <location>
        <begin position="968"/>
        <end position="1029"/>
    </location>
</feature>
<dbReference type="Gene3D" id="1.25.10.10">
    <property type="entry name" value="Leucine-rich Repeat Variant"/>
    <property type="match status" value="1"/>
</dbReference>
<dbReference type="PROSITE" id="PS50082">
    <property type="entry name" value="WD_REPEATS_2"/>
    <property type="match status" value="1"/>
</dbReference>
<keyword evidence="2 4" id="KW-0853">WD repeat</keyword>
<dbReference type="SMART" id="SM01302">
    <property type="entry name" value="Raptor_N"/>
    <property type="match status" value="1"/>
</dbReference>
<dbReference type="PANTHER" id="PTHR12848">
    <property type="entry name" value="REGULATORY-ASSOCIATED PROTEIN OF MTOR"/>
    <property type="match status" value="1"/>
</dbReference>
<dbReference type="Proteomes" id="UP000077266">
    <property type="component" value="Unassembled WGS sequence"/>
</dbReference>
<evidence type="ECO:0000256" key="5">
    <source>
        <dbReference type="SAM" id="MobiDB-lite"/>
    </source>
</evidence>
<proteinExistence type="inferred from homology"/>
<dbReference type="EMBL" id="KV426286">
    <property type="protein sequence ID" value="KZV83148.1"/>
    <property type="molecule type" value="Genomic_DNA"/>
</dbReference>
<keyword evidence="8" id="KW-1185">Reference proteome</keyword>
<evidence type="ECO:0000256" key="3">
    <source>
        <dbReference type="ARBA" id="ARBA00022737"/>
    </source>
</evidence>
<comment type="similarity">
    <text evidence="1">Belongs to the WD repeat RAPTOR family.</text>
</comment>
<dbReference type="GO" id="GO:0031929">
    <property type="term" value="P:TOR signaling"/>
    <property type="evidence" value="ECO:0007669"/>
    <property type="project" value="InterPro"/>
</dbReference>
<dbReference type="InterPro" id="IPR036322">
    <property type="entry name" value="WD40_repeat_dom_sf"/>
</dbReference>
<dbReference type="GO" id="GO:0005737">
    <property type="term" value="C:cytoplasm"/>
    <property type="evidence" value="ECO:0007669"/>
    <property type="project" value="TreeGrafter"/>
</dbReference>
<dbReference type="SUPFAM" id="SSF48371">
    <property type="entry name" value="ARM repeat"/>
    <property type="match status" value="1"/>
</dbReference>
<feature type="compositionally biased region" description="Low complexity" evidence="5">
    <location>
        <begin position="1074"/>
        <end position="1087"/>
    </location>
</feature>
<feature type="compositionally biased region" description="Basic residues" evidence="5">
    <location>
        <begin position="1053"/>
        <end position="1063"/>
    </location>
</feature>
<dbReference type="InterPro" id="IPR029347">
    <property type="entry name" value="Raptor_N"/>
</dbReference>
<dbReference type="STRING" id="1314781.A0A165CUI3"/>
<dbReference type="Gene3D" id="2.130.10.10">
    <property type="entry name" value="YVTN repeat-like/Quinoprotein amine dehydrogenase"/>
    <property type="match status" value="2"/>
</dbReference>
<feature type="compositionally biased region" description="Low complexity" evidence="5">
    <location>
        <begin position="969"/>
        <end position="993"/>
    </location>
</feature>
<dbReference type="InterPro" id="IPR001680">
    <property type="entry name" value="WD40_rpt"/>
</dbReference>
<dbReference type="Pfam" id="PF00400">
    <property type="entry name" value="WD40"/>
    <property type="match status" value="1"/>
</dbReference>
<dbReference type="InterPro" id="IPR015943">
    <property type="entry name" value="WD40/YVTN_repeat-like_dom_sf"/>
</dbReference>
<feature type="compositionally biased region" description="Basic and acidic residues" evidence="5">
    <location>
        <begin position="473"/>
        <end position="492"/>
    </location>
</feature>
<evidence type="ECO:0000256" key="4">
    <source>
        <dbReference type="PROSITE-ProRule" id="PRU00221"/>
    </source>
</evidence>
<dbReference type="GO" id="GO:0030674">
    <property type="term" value="F:protein-macromolecule adaptor activity"/>
    <property type="evidence" value="ECO:0007669"/>
    <property type="project" value="TreeGrafter"/>
</dbReference>
<name>A0A165CUI3_EXIGL</name>
<dbReference type="FunCoup" id="A0A165CUI3">
    <property type="interactions" value="374"/>
</dbReference>
<feature type="domain" description="Raptor N-terminal CASPase-like" evidence="6">
    <location>
        <begin position="74"/>
        <end position="227"/>
    </location>
</feature>
<feature type="region of interest" description="Disordered" evidence="5">
    <location>
        <begin position="411"/>
        <end position="430"/>
    </location>
</feature>
<evidence type="ECO:0000256" key="2">
    <source>
        <dbReference type="ARBA" id="ARBA00022574"/>
    </source>
</evidence>
<evidence type="ECO:0000259" key="6">
    <source>
        <dbReference type="SMART" id="SM01302"/>
    </source>
</evidence>
<protein>
    <recommendedName>
        <fullName evidence="6">Raptor N-terminal CASPase-like domain-containing protein</fullName>
    </recommendedName>
</protein>
<dbReference type="GO" id="GO:0030307">
    <property type="term" value="P:positive regulation of cell growth"/>
    <property type="evidence" value="ECO:0007669"/>
    <property type="project" value="TreeGrafter"/>
</dbReference>
<dbReference type="GO" id="GO:0071230">
    <property type="term" value="P:cellular response to amino acid stimulus"/>
    <property type="evidence" value="ECO:0007669"/>
    <property type="project" value="TreeGrafter"/>
</dbReference>
<feature type="region of interest" description="Disordered" evidence="5">
    <location>
        <begin position="1"/>
        <end position="34"/>
    </location>
</feature>
<feature type="region of interest" description="Disordered" evidence="5">
    <location>
        <begin position="47"/>
        <end position="69"/>
    </location>
</feature>
<evidence type="ECO:0000313" key="8">
    <source>
        <dbReference type="Proteomes" id="UP000077266"/>
    </source>
</evidence>
<dbReference type="PANTHER" id="PTHR12848:SF16">
    <property type="entry name" value="REGULATORY-ASSOCIATED PROTEIN OF MTOR"/>
    <property type="match status" value="1"/>
</dbReference>
<dbReference type="InterPro" id="IPR016024">
    <property type="entry name" value="ARM-type_fold"/>
</dbReference>
<dbReference type="PRINTS" id="PR01547">
    <property type="entry name" value="YEAST176DUF"/>
</dbReference>
<dbReference type="GO" id="GO:0031931">
    <property type="term" value="C:TORC1 complex"/>
    <property type="evidence" value="ECO:0007669"/>
    <property type="project" value="InterPro"/>
</dbReference>
<dbReference type="PROSITE" id="PS50294">
    <property type="entry name" value="WD_REPEATS_REGION"/>
    <property type="match status" value="1"/>
</dbReference>
<feature type="compositionally biased region" description="Basic and acidic residues" evidence="5">
    <location>
        <begin position="994"/>
        <end position="1004"/>
    </location>
</feature>
<dbReference type="SUPFAM" id="SSF50978">
    <property type="entry name" value="WD40 repeat-like"/>
    <property type="match status" value="1"/>
</dbReference>
<reference evidence="7 8" key="1">
    <citation type="journal article" date="2016" name="Mol. Biol. Evol.">
        <title>Comparative Genomics of Early-Diverging Mushroom-Forming Fungi Provides Insights into the Origins of Lignocellulose Decay Capabilities.</title>
        <authorList>
            <person name="Nagy L.G."/>
            <person name="Riley R."/>
            <person name="Tritt A."/>
            <person name="Adam C."/>
            <person name="Daum C."/>
            <person name="Floudas D."/>
            <person name="Sun H."/>
            <person name="Yadav J.S."/>
            <person name="Pangilinan J."/>
            <person name="Larsson K.H."/>
            <person name="Matsuura K."/>
            <person name="Barry K."/>
            <person name="Labutti K."/>
            <person name="Kuo R."/>
            <person name="Ohm R.A."/>
            <person name="Bhattacharya S.S."/>
            <person name="Shirouzu T."/>
            <person name="Yoshinaga Y."/>
            <person name="Martin F.M."/>
            <person name="Grigoriev I.V."/>
            <person name="Hibbett D.S."/>
        </authorList>
    </citation>
    <scope>NUCLEOTIDE SEQUENCE [LARGE SCALE GENOMIC DNA]</scope>
    <source>
        <strain evidence="7 8">HHB12029</strain>
    </source>
</reference>
<feature type="repeat" description="WD" evidence="4">
    <location>
        <begin position="1360"/>
        <end position="1402"/>
    </location>
</feature>
<dbReference type="OrthoDB" id="10262360at2759"/>
<dbReference type="GO" id="GO:0009267">
    <property type="term" value="P:cellular response to starvation"/>
    <property type="evidence" value="ECO:0007669"/>
    <property type="project" value="TreeGrafter"/>
</dbReference>
<dbReference type="InterPro" id="IPR011989">
    <property type="entry name" value="ARM-like"/>
</dbReference>